<evidence type="ECO:0000256" key="14">
    <source>
        <dbReference type="SAM" id="MobiDB-lite"/>
    </source>
</evidence>
<feature type="region of interest" description="Disordered" evidence="14">
    <location>
        <begin position="1"/>
        <end position="25"/>
    </location>
</feature>
<evidence type="ECO:0000256" key="4">
    <source>
        <dbReference type="ARBA" id="ARBA00012564"/>
    </source>
</evidence>
<evidence type="ECO:0000256" key="13">
    <source>
        <dbReference type="ARBA" id="ARBA00031533"/>
    </source>
</evidence>
<evidence type="ECO:0000259" key="15">
    <source>
        <dbReference type="Pfam" id="PF01433"/>
    </source>
</evidence>
<dbReference type="GO" id="GO:0016020">
    <property type="term" value="C:membrane"/>
    <property type="evidence" value="ECO:0007669"/>
    <property type="project" value="TreeGrafter"/>
</dbReference>
<evidence type="ECO:0000256" key="10">
    <source>
        <dbReference type="ARBA" id="ARBA00022833"/>
    </source>
</evidence>
<dbReference type="InterPro" id="IPR014782">
    <property type="entry name" value="Peptidase_M1_dom"/>
</dbReference>
<reference evidence="18 19" key="1">
    <citation type="submission" date="2018-03" db="EMBL/GenBank/DDBJ databases">
        <title>Genomic Encyclopedia of Archaeal and Bacterial Type Strains, Phase II (KMG-II): from individual species to whole genera.</title>
        <authorList>
            <person name="Goeker M."/>
        </authorList>
    </citation>
    <scope>NUCLEOTIDE SEQUENCE [LARGE SCALE GENOMIC DNA]</scope>
    <source>
        <strain evidence="18 19">DSM 44889</strain>
    </source>
</reference>
<comment type="caution">
    <text evidence="18">The sequence shown here is derived from an EMBL/GenBank/DDBJ whole genome shotgun (WGS) entry which is preliminary data.</text>
</comment>
<keyword evidence="6 18" id="KW-0031">Aminopeptidase</keyword>
<dbReference type="Proteomes" id="UP000245469">
    <property type="component" value="Unassembled WGS sequence"/>
</dbReference>
<dbReference type="InterPro" id="IPR042097">
    <property type="entry name" value="Aminopeptidase_N-like_N_sf"/>
</dbReference>
<dbReference type="InterPro" id="IPR045357">
    <property type="entry name" value="Aminopeptidase_N-like_N"/>
</dbReference>
<dbReference type="Pfam" id="PF11838">
    <property type="entry name" value="ERAP1_C"/>
    <property type="match status" value="1"/>
</dbReference>
<dbReference type="InterPro" id="IPR050344">
    <property type="entry name" value="Peptidase_M1_aminopeptidases"/>
</dbReference>
<evidence type="ECO:0000256" key="3">
    <source>
        <dbReference type="ARBA" id="ARBA00010136"/>
    </source>
</evidence>
<dbReference type="SUPFAM" id="SSF63737">
    <property type="entry name" value="Leukotriene A4 hydrolase N-terminal domain"/>
    <property type="match status" value="1"/>
</dbReference>
<keyword evidence="19" id="KW-1185">Reference proteome</keyword>
<dbReference type="InterPro" id="IPR001930">
    <property type="entry name" value="Peptidase_M1"/>
</dbReference>
<dbReference type="InterPro" id="IPR024571">
    <property type="entry name" value="ERAP1-like_C_dom"/>
</dbReference>
<comment type="similarity">
    <text evidence="3">Belongs to the peptidase M1 family.</text>
</comment>
<evidence type="ECO:0000313" key="18">
    <source>
        <dbReference type="EMBL" id="PWJ47358.1"/>
    </source>
</evidence>
<comment type="cofactor">
    <cofactor evidence="2">
        <name>Zn(2+)</name>
        <dbReference type="ChEBI" id="CHEBI:29105"/>
    </cofactor>
</comment>
<evidence type="ECO:0000256" key="8">
    <source>
        <dbReference type="ARBA" id="ARBA00022723"/>
    </source>
</evidence>
<feature type="region of interest" description="Disordered" evidence="14">
    <location>
        <begin position="517"/>
        <end position="540"/>
    </location>
</feature>
<feature type="domain" description="Aminopeptidase N-like N-terminal" evidence="17">
    <location>
        <begin position="127"/>
        <end position="206"/>
    </location>
</feature>
<evidence type="ECO:0000259" key="17">
    <source>
        <dbReference type="Pfam" id="PF17900"/>
    </source>
</evidence>
<organism evidence="18 19">
    <name type="scientific">Quadrisphaera granulorum</name>
    <dbReference type="NCBI Taxonomy" id="317664"/>
    <lineage>
        <taxon>Bacteria</taxon>
        <taxon>Bacillati</taxon>
        <taxon>Actinomycetota</taxon>
        <taxon>Actinomycetes</taxon>
        <taxon>Kineosporiales</taxon>
        <taxon>Kineosporiaceae</taxon>
        <taxon>Quadrisphaera</taxon>
    </lineage>
</organism>
<dbReference type="GO" id="GO:0043171">
    <property type="term" value="P:peptide catabolic process"/>
    <property type="evidence" value="ECO:0007669"/>
    <property type="project" value="TreeGrafter"/>
</dbReference>
<evidence type="ECO:0000256" key="12">
    <source>
        <dbReference type="ARBA" id="ARBA00029811"/>
    </source>
</evidence>
<dbReference type="GO" id="GO:0042277">
    <property type="term" value="F:peptide binding"/>
    <property type="evidence" value="ECO:0007669"/>
    <property type="project" value="TreeGrafter"/>
</dbReference>
<feature type="domain" description="Peptidase M1 membrane alanine aminopeptidase" evidence="15">
    <location>
        <begin position="249"/>
        <end position="460"/>
    </location>
</feature>
<evidence type="ECO:0000256" key="2">
    <source>
        <dbReference type="ARBA" id="ARBA00001947"/>
    </source>
</evidence>
<keyword evidence="7" id="KW-0645">Protease</keyword>
<gene>
    <name evidence="18" type="ORF">BXY45_1386</name>
</gene>
<evidence type="ECO:0000256" key="5">
    <source>
        <dbReference type="ARBA" id="ARBA00015611"/>
    </source>
</evidence>
<dbReference type="GO" id="GO:0070006">
    <property type="term" value="F:metalloaminopeptidase activity"/>
    <property type="evidence" value="ECO:0007669"/>
    <property type="project" value="TreeGrafter"/>
</dbReference>
<dbReference type="GO" id="GO:0016285">
    <property type="term" value="F:alanyl aminopeptidase activity"/>
    <property type="evidence" value="ECO:0007669"/>
    <property type="project" value="UniProtKB-EC"/>
</dbReference>
<evidence type="ECO:0000256" key="1">
    <source>
        <dbReference type="ARBA" id="ARBA00000098"/>
    </source>
</evidence>
<dbReference type="PRINTS" id="PR00756">
    <property type="entry name" value="ALADIPTASE"/>
</dbReference>
<dbReference type="Pfam" id="PF01433">
    <property type="entry name" value="Peptidase_M1"/>
    <property type="match status" value="1"/>
</dbReference>
<dbReference type="InterPro" id="IPR027268">
    <property type="entry name" value="Peptidase_M4/M1_CTD_sf"/>
</dbReference>
<dbReference type="InterPro" id="IPR012778">
    <property type="entry name" value="Pept_M1_aminopeptidase"/>
</dbReference>
<dbReference type="PANTHER" id="PTHR11533:SF174">
    <property type="entry name" value="PUROMYCIN-SENSITIVE AMINOPEPTIDASE-RELATED"/>
    <property type="match status" value="1"/>
</dbReference>
<dbReference type="PANTHER" id="PTHR11533">
    <property type="entry name" value="PROTEASE M1 ZINC METALLOPROTEASE"/>
    <property type="match status" value="1"/>
</dbReference>
<keyword evidence="9" id="KW-0378">Hydrolase</keyword>
<dbReference type="Gene3D" id="2.60.40.1730">
    <property type="entry name" value="tricorn interacting facor f3 domain"/>
    <property type="match status" value="1"/>
</dbReference>
<dbReference type="EMBL" id="QGDQ01000038">
    <property type="protein sequence ID" value="PWJ47358.1"/>
    <property type="molecule type" value="Genomic_DNA"/>
</dbReference>
<feature type="domain" description="ERAP1-like C-terminal" evidence="16">
    <location>
        <begin position="575"/>
        <end position="891"/>
    </location>
</feature>
<dbReference type="FunFam" id="1.10.390.10:FF:000004">
    <property type="entry name" value="Aminopeptidase N"/>
    <property type="match status" value="1"/>
</dbReference>
<dbReference type="Pfam" id="PF17900">
    <property type="entry name" value="Peptidase_M1_N"/>
    <property type="match status" value="1"/>
</dbReference>
<dbReference type="NCBIfam" id="TIGR02412">
    <property type="entry name" value="pepN_strep_liv"/>
    <property type="match status" value="1"/>
</dbReference>
<comment type="catalytic activity">
    <reaction evidence="1">
        <text>Release of an N-terminal amino acid, Xaa-|-Yaa- from a peptide, amide or arylamide. Xaa is preferably Ala, but may be most amino acids including Pro (slow action). When a terminal hydrophobic residue is followed by a prolyl residue, the two may be released as an intact Xaa-Pro dipeptide.</text>
        <dbReference type="EC" id="3.4.11.2"/>
    </reaction>
</comment>
<evidence type="ECO:0000256" key="7">
    <source>
        <dbReference type="ARBA" id="ARBA00022670"/>
    </source>
</evidence>
<dbReference type="FunFam" id="2.60.40.1730:FF:000010">
    <property type="entry name" value="Putative aminopeptidase N"/>
    <property type="match status" value="1"/>
</dbReference>
<dbReference type="GO" id="GO:0006508">
    <property type="term" value="P:proteolysis"/>
    <property type="evidence" value="ECO:0007669"/>
    <property type="project" value="UniProtKB-KW"/>
</dbReference>
<dbReference type="GO" id="GO:0008270">
    <property type="term" value="F:zinc ion binding"/>
    <property type="evidence" value="ECO:0007669"/>
    <property type="project" value="InterPro"/>
</dbReference>
<accession>A0A315ZR66</accession>
<proteinExistence type="inferred from homology"/>
<evidence type="ECO:0000256" key="11">
    <source>
        <dbReference type="ARBA" id="ARBA00023049"/>
    </source>
</evidence>
<dbReference type="GO" id="GO:0005615">
    <property type="term" value="C:extracellular space"/>
    <property type="evidence" value="ECO:0007669"/>
    <property type="project" value="TreeGrafter"/>
</dbReference>
<sequence>MRSSHHEDGAGQPADAQQGMNLSRAEASERAALVDVSAYDVELDLTTGPTTFRSKTTVRFTAREGASTFLDLVAPHVHEVVLNGTELDPREVADSVRVQLHGLAAENEVVVVADCAYMNTGEGLHRFVDPVDGEVYLYSQFEVADSRRVFAVFEQPDLKAVFTFTVTAPDHWTVVSVSPTPEPAPGPADGTATWHFAPTPVLSSYVTAIVAGPYHAVRGELTSSDGRTVPLGVFCRKSLAEYLDADEIMDITRAGFAFYEGLFEIPYPFPKYDQLFVPEFNAGAMENAGAVTFLERYVFRSRPTEAVVERRAVTILHELAHMWFGDLVTMRWWDDLWLNESFAEYASTLATAEATRWTDAWTTFASMEKAWAYRQDQLPSTHPIVADMVDLEAVEVNFDGITYAKGASVLKQLVTYVGRDAFFEGVRRYLRAHSFSNATLADLLRELEATSGRDLAAWSSVWLEKAGVTTLKPEITTAEDGSITSLVVTQTTPPEHPVQRPHRLAVGFYDLHVPGSGGHSVKEDDDDDGDGDAPAAGAAPRLVRTDRVEVDVDGERTDITAQLGALAGRDAPDLLLLNDDDLAYAKVRLDPSSLATAVQHLSAIDDALPRTLVWSAAWDMARDAEMAARDFVDLILDNAAVESTPATSSVLRTLLSQLTTSARLYTAPGHRDDVVAGVAASLLDLALAAQPGSDAQLQLATAAASWARTPSQLDAVAGWLSGEAPLEGLTVDTDLRWELLTALVVEKRAGEAEIAAELARDDTASGRLAAAGARAAIPDLGAKRAAWSQLVTSSAEPGLANAERAAVIGGFARVHDASLLEPFVEPYFASIESTWRMRTNEIAQQVVTGLYPVLLASPALLERTDAWLASAPADLPALTRLVSEQRDGVARALRAQERDLLR</sequence>
<evidence type="ECO:0000256" key="6">
    <source>
        <dbReference type="ARBA" id="ARBA00022438"/>
    </source>
</evidence>
<dbReference type="AlphaFoldDB" id="A0A315ZR66"/>
<keyword evidence="8" id="KW-0479">Metal-binding</keyword>
<keyword evidence="11" id="KW-0482">Metalloprotease</keyword>
<dbReference type="CDD" id="cd09602">
    <property type="entry name" value="M1_APN"/>
    <property type="match status" value="1"/>
</dbReference>
<dbReference type="GO" id="GO:0005737">
    <property type="term" value="C:cytoplasm"/>
    <property type="evidence" value="ECO:0007669"/>
    <property type="project" value="TreeGrafter"/>
</dbReference>
<dbReference type="SUPFAM" id="SSF55486">
    <property type="entry name" value="Metalloproteases ('zincins'), catalytic domain"/>
    <property type="match status" value="1"/>
</dbReference>
<protein>
    <recommendedName>
        <fullName evidence="5">Aminopeptidase N</fullName>
        <ecNumber evidence="4">3.4.11.2</ecNumber>
    </recommendedName>
    <alternativeName>
        <fullName evidence="12">Alanine aminopeptidase</fullName>
    </alternativeName>
    <alternativeName>
        <fullName evidence="13">Lysyl aminopeptidase</fullName>
    </alternativeName>
</protein>
<dbReference type="Gene3D" id="1.10.390.10">
    <property type="entry name" value="Neutral Protease Domain 2"/>
    <property type="match status" value="1"/>
</dbReference>
<keyword evidence="10" id="KW-0862">Zinc</keyword>
<dbReference type="EC" id="3.4.11.2" evidence="4"/>
<evidence type="ECO:0000313" key="19">
    <source>
        <dbReference type="Proteomes" id="UP000245469"/>
    </source>
</evidence>
<evidence type="ECO:0000256" key="9">
    <source>
        <dbReference type="ARBA" id="ARBA00022801"/>
    </source>
</evidence>
<name>A0A315ZR66_9ACTN</name>
<evidence type="ECO:0000259" key="16">
    <source>
        <dbReference type="Pfam" id="PF11838"/>
    </source>
</evidence>